<feature type="domain" description="Asparaginase/glutaminase C-terminal" evidence="16">
    <location>
        <begin position="212"/>
        <end position="322"/>
    </location>
</feature>
<dbReference type="GO" id="GO:0005829">
    <property type="term" value="C:cytosol"/>
    <property type="evidence" value="ECO:0007669"/>
    <property type="project" value="TreeGrafter"/>
</dbReference>
<feature type="binding site" evidence="12">
    <location>
        <begin position="91"/>
        <end position="92"/>
    </location>
    <ligand>
        <name>substrate</name>
    </ligand>
</feature>
<dbReference type="SUPFAM" id="SSF53774">
    <property type="entry name" value="Glutaminase/Asparaginase"/>
    <property type="match status" value="1"/>
</dbReference>
<evidence type="ECO:0000256" key="14">
    <source>
        <dbReference type="PROSITE-ProRule" id="PRU10100"/>
    </source>
</evidence>
<keyword evidence="5" id="KW-0963">Cytoplasm</keyword>
<dbReference type="FunFam" id="3.40.50.1170:FF:000002">
    <property type="entry name" value="L-asparaginase 1"/>
    <property type="match status" value="1"/>
</dbReference>
<evidence type="ECO:0000256" key="6">
    <source>
        <dbReference type="ARBA" id="ARBA00022801"/>
    </source>
</evidence>
<evidence type="ECO:0000256" key="9">
    <source>
        <dbReference type="ARBA" id="ARBA00079761"/>
    </source>
</evidence>
<dbReference type="Pfam" id="PF00710">
    <property type="entry name" value="Asparaginase"/>
    <property type="match status" value="1"/>
</dbReference>
<organism evidence="17 18">
    <name type="scientific">Buchnera aphidicola</name>
    <name type="common">Aphis nerii</name>
    <dbReference type="NCBI Taxonomy" id="1241835"/>
    <lineage>
        <taxon>Bacteria</taxon>
        <taxon>Pseudomonadati</taxon>
        <taxon>Pseudomonadota</taxon>
        <taxon>Gammaproteobacteria</taxon>
        <taxon>Enterobacterales</taxon>
        <taxon>Erwiniaceae</taxon>
        <taxon>Buchnera</taxon>
    </lineage>
</organism>
<evidence type="ECO:0000256" key="7">
    <source>
        <dbReference type="ARBA" id="ARBA00049366"/>
    </source>
</evidence>
<dbReference type="CDD" id="cd08963">
    <property type="entry name" value="L-asparaginase_I"/>
    <property type="match status" value="1"/>
</dbReference>
<dbReference type="PANTHER" id="PTHR11707:SF28">
    <property type="entry name" value="60 KDA LYSOPHOSPHOLIPASE"/>
    <property type="match status" value="1"/>
</dbReference>
<evidence type="ECO:0000259" key="16">
    <source>
        <dbReference type="Pfam" id="PF17763"/>
    </source>
</evidence>
<dbReference type="AlphaFoldDB" id="A0A4D6XUP4"/>
<dbReference type="OrthoDB" id="9788068at2"/>
<dbReference type="GO" id="GO:0009066">
    <property type="term" value="P:aspartate family amino acid metabolic process"/>
    <property type="evidence" value="ECO:0007669"/>
    <property type="project" value="UniProtKB-ARBA"/>
</dbReference>
<dbReference type="PROSITE" id="PS00917">
    <property type="entry name" value="ASN_GLN_ASE_2"/>
    <property type="match status" value="1"/>
</dbReference>
<evidence type="ECO:0000256" key="12">
    <source>
        <dbReference type="PIRSR" id="PIRSR001220-2"/>
    </source>
</evidence>
<accession>A0A4D6XUP4</accession>
<dbReference type="InterPro" id="IPR036152">
    <property type="entry name" value="Asp/glu_Ase-like_sf"/>
</dbReference>
<dbReference type="InterPro" id="IPR027474">
    <property type="entry name" value="L-asparaginase_N"/>
</dbReference>
<sequence>MKKKIIYIAYTGGTIGMKKSHNGYIPIAGYFQKQLMKMTEFHNSEIPNFVIKEYNPLIDSSNMSPIEWQKIADDIKKNYYKYDGFIILHGTDTMSYTASALSFILENLKKPIIITGSQIPISEIRSDGRQNLLNSLLVIAKYPINEVTLFFNHKLYRGNRTTKSNANGFNAFSSPNMSPLLEVGINVRYLYKNEYSIQKKKLKVYKIQPQPISIMSIYPGISGKILKNFLLYPVKALILCTYGVGNAPQNKDFLKELYTATKKNIIIINLTQCVSGNVNMNGYATGNSLKKIGVISGHDLTIEAALTKLHFLLSQNISIKQIGIQMQNNLRGELTNYSSIL</sequence>
<evidence type="ECO:0000256" key="2">
    <source>
        <dbReference type="ARBA" id="ARBA00010518"/>
    </source>
</evidence>
<name>A0A4D6XUP4_9GAMM</name>
<dbReference type="GO" id="GO:0004067">
    <property type="term" value="F:asparaginase activity"/>
    <property type="evidence" value="ECO:0007669"/>
    <property type="project" value="UniProtKB-UniRule"/>
</dbReference>
<feature type="active site" evidence="14">
    <location>
        <position position="91"/>
    </location>
</feature>
<dbReference type="InterPro" id="IPR027473">
    <property type="entry name" value="L-asparaginase_C"/>
</dbReference>
<comment type="subcellular location">
    <subcellularLocation>
        <location evidence="1">Cytoplasm</location>
    </subcellularLocation>
</comment>
<dbReference type="InterPro" id="IPR027475">
    <property type="entry name" value="Asparaginase/glutaminase_AS2"/>
</dbReference>
<proteinExistence type="inferred from homology"/>
<feature type="domain" description="L-asparaginase N-terminal" evidence="15">
    <location>
        <begin position="6"/>
        <end position="193"/>
    </location>
</feature>
<dbReference type="NCBIfam" id="TIGR00519">
    <property type="entry name" value="asnASE_I"/>
    <property type="match status" value="1"/>
</dbReference>
<evidence type="ECO:0000256" key="11">
    <source>
        <dbReference type="PIRSR" id="PIRSR001220-1"/>
    </source>
</evidence>
<comment type="similarity">
    <text evidence="2">Belongs to the asparaginase 1 family.</text>
</comment>
<keyword evidence="6" id="KW-0378">Hydrolase</keyword>
<dbReference type="EMBL" id="CP034885">
    <property type="protein sequence ID" value="QCI19057.1"/>
    <property type="molecule type" value="Genomic_DNA"/>
</dbReference>
<dbReference type="PRINTS" id="PR00139">
    <property type="entry name" value="ASNGLNASE"/>
</dbReference>
<dbReference type="SFLD" id="SFLDS00057">
    <property type="entry name" value="Glutaminase/Asparaginase"/>
    <property type="match status" value="1"/>
</dbReference>
<dbReference type="PROSITE" id="PS51732">
    <property type="entry name" value="ASN_GLN_ASE_3"/>
    <property type="match status" value="1"/>
</dbReference>
<dbReference type="FunFam" id="3.40.50.40:FF:000001">
    <property type="entry name" value="L-asparaginase 1"/>
    <property type="match status" value="1"/>
</dbReference>
<dbReference type="Pfam" id="PF17763">
    <property type="entry name" value="Asparaginase_C"/>
    <property type="match status" value="1"/>
</dbReference>
<evidence type="ECO:0000256" key="13">
    <source>
        <dbReference type="PROSITE-ProRule" id="PRU10099"/>
    </source>
</evidence>
<dbReference type="Gene3D" id="3.40.50.1170">
    <property type="entry name" value="L-asparaginase, N-terminal domain"/>
    <property type="match status" value="1"/>
</dbReference>
<dbReference type="PANTHER" id="PTHR11707">
    <property type="entry name" value="L-ASPARAGINASE"/>
    <property type="match status" value="1"/>
</dbReference>
<reference evidence="17 18" key="2">
    <citation type="submission" date="2019-05" db="EMBL/GenBank/DDBJ databases">
        <title>Genome evolution of the obligate endosymbiont Buchnera aphidicola.</title>
        <authorList>
            <person name="Moran N.A."/>
        </authorList>
    </citation>
    <scope>NUCLEOTIDE SEQUENCE [LARGE SCALE GENOMIC DNA]</scope>
    <source>
        <strain evidence="17 18">Ane</strain>
    </source>
</reference>
<feature type="active site" evidence="13">
    <location>
        <position position="14"/>
    </location>
</feature>
<dbReference type="InterPro" id="IPR006034">
    <property type="entry name" value="Asparaginase/glutaminase-like"/>
</dbReference>
<protein>
    <recommendedName>
        <fullName evidence="8">L-asparaginase 1</fullName>
        <ecNumber evidence="4">3.5.1.1</ecNumber>
    </recommendedName>
    <alternativeName>
        <fullName evidence="9">L-asparaginase I</fullName>
    </alternativeName>
    <alternativeName>
        <fullName evidence="10">L-asparagine amidohydrolase I</fullName>
    </alternativeName>
</protein>
<evidence type="ECO:0000256" key="5">
    <source>
        <dbReference type="ARBA" id="ARBA00022490"/>
    </source>
</evidence>
<dbReference type="PIRSF" id="PIRSF001220">
    <property type="entry name" value="L-ASNase_gatD"/>
    <property type="match status" value="1"/>
</dbReference>
<feature type="active site" description="O-isoaspartyl threonine intermediate" evidence="11">
    <location>
        <position position="14"/>
    </location>
</feature>
<evidence type="ECO:0000256" key="10">
    <source>
        <dbReference type="ARBA" id="ARBA00080176"/>
    </source>
</evidence>
<comment type="catalytic activity">
    <reaction evidence="7">
        <text>L-asparagine + H2O = L-aspartate + NH4(+)</text>
        <dbReference type="Rhea" id="RHEA:21016"/>
        <dbReference type="ChEBI" id="CHEBI:15377"/>
        <dbReference type="ChEBI" id="CHEBI:28938"/>
        <dbReference type="ChEBI" id="CHEBI:29991"/>
        <dbReference type="ChEBI" id="CHEBI:58048"/>
        <dbReference type="EC" id="3.5.1.1"/>
    </reaction>
</comment>
<dbReference type="InterPro" id="IPR041725">
    <property type="entry name" value="L-asparaginase_I"/>
</dbReference>
<dbReference type="SMART" id="SM00870">
    <property type="entry name" value="Asparaginase"/>
    <property type="match status" value="1"/>
</dbReference>
<evidence type="ECO:0000313" key="18">
    <source>
        <dbReference type="Proteomes" id="UP000298791"/>
    </source>
</evidence>
<evidence type="ECO:0000256" key="8">
    <source>
        <dbReference type="ARBA" id="ARBA00067587"/>
    </source>
</evidence>
<dbReference type="InterPro" id="IPR006033">
    <property type="entry name" value="AsnA_fam"/>
</dbReference>
<evidence type="ECO:0000256" key="4">
    <source>
        <dbReference type="ARBA" id="ARBA00012920"/>
    </source>
</evidence>
<dbReference type="PROSITE" id="PS00144">
    <property type="entry name" value="ASN_GLN_ASE_1"/>
    <property type="match status" value="1"/>
</dbReference>
<dbReference type="NCBIfam" id="NF006998">
    <property type="entry name" value="PRK09461.1"/>
    <property type="match status" value="1"/>
</dbReference>
<reference evidence="17 18" key="1">
    <citation type="submission" date="2018-12" db="EMBL/GenBank/DDBJ databases">
        <authorList>
            <person name="Chong R.A."/>
        </authorList>
    </citation>
    <scope>NUCLEOTIDE SEQUENCE [LARGE SCALE GENOMIC DNA]</scope>
    <source>
        <strain evidence="17 18">Ane</strain>
    </source>
</reference>
<dbReference type="Gene3D" id="3.40.50.40">
    <property type="match status" value="1"/>
</dbReference>
<dbReference type="PIRSF" id="PIRSF500176">
    <property type="entry name" value="L_ASNase"/>
    <property type="match status" value="1"/>
</dbReference>
<evidence type="ECO:0000313" key="17">
    <source>
        <dbReference type="EMBL" id="QCI19057.1"/>
    </source>
</evidence>
<dbReference type="EC" id="3.5.1.1" evidence="4"/>
<dbReference type="InterPro" id="IPR040919">
    <property type="entry name" value="Asparaginase_C"/>
</dbReference>
<evidence type="ECO:0000259" key="15">
    <source>
        <dbReference type="Pfam" id="PF00710"/>
    </source>
</evidence>
<evidence type="ECO:0000256" key="1">
    <source>
        <dbReference type="ARBA" id="ARBA00004496"/>
    </source>
</evidence>
<dbReference type="InterPro" id="IPR020827">
    <property type="entry name" value="Asparaginase/glutaminase_AS1"/>
</dbReference>
<dbReference type="RefSeq" id="WP_158367073.1">
    <property type="nucleotide sequence ID" value="NZ_CP034885.1"/>
</dbReference>
<evidence type="ECO:0000256" key="3">
    <source>
        <dbReference type="ARBA" id="ARBA00011881"/>
    </source>
</evidence>
<gene>
    <name evidence="17" type="ORF">D9V64_02770</name>
</gene>
<dbReference type="Proteomes" id="UP000298791">
    <property type="component" value="Chromosome"/>
</dbReference>
<dbReference type="InterPro" id="IPR037152">
    <property type="entry name" value="L-asparaginase_N_sf"/>
</dbReference>
<comment type="subunit">
    <text evidence="3">Homotetramer.</text>
</comment>
<feature type="binding site" evidence="12">
    <location>
        <position position="60"/>
    </location>
    <ligand>
        <name>substrate</name>
    </ligand>
</feature>